<feature type="signal peptide" evidence="2">
    <location>
        <begin position="1"/>
        <end position="30"/>
    </location>
</feature>
<evidence type="ECO:0000259" key="3">
    <source>
        <dbReference type="Pfam" id="PF25815"/>
    </source>
</evidence>
<reference evidence="5" key="1">
    <citation type="submission" date="2015-02" db="EMBL/GenBank/DDBJ databases">
        <title>Genome sequencing for Strongylocentrotus purpuratus.</title>
        <authorList>
            <person name="Murali S."/>
            <person name="Liu Y."/>
            <person name="Vee V."/>
            <person name="English A."/>
            <person name="Wang M."/>
            <person name="Skinner E."/>
            <person name="Han Y."/>
            <person name="Muzny D.M."/>
            <person name="Worley K.C."/>
            <person name="Gibbs R.A."/>
        </authorList>
    </citation>
    <scope>NUCLEOTIDE SEQUENCE</scope>
</reference>
<dbReference type="FunCoup" id="A0A7M7N7N1">
    <property type="interactions" value="378"/>
</dbReference>
<dbReference type="InterPro" id="IPR057873">
    <property type="entry name" value="CTHRC1_C"/>
</dbReference>
<accession>A0A7M7N7N1</accession>
<dbReference type="Proteomes" id="UP000007110">
    <property type="component" value="Unassembled WGS sequence"/>
</dbReference>
<dbReference type="KEGG" id="spu:115920284"/>
<evidence type="ECO:0000256" key="1">
    <source>
        <dbReference type="SAM" id="MobiDB-lite"/>
    </source>
</evidence>
<feature type="domain" description="CTHRC1 C-terminal" evidence="3">
    <location>
        <begin position="72"/>
        <end position="203"/>
    </location>
</feature>
<dbReference type="AlphaFoldDB" id="A0A7M7N7N1"/>
<evidence type="ECO:0000313" key="4">
    <source>
        <dbReference type="EnsemblMetazoa" id="XP_030831643"/>
    </source>
</evidence>
<feature type="chain" id="PRO_5029463409" description="CTHRC1 C-terminal domain-containing protein" evidence="2">
    <location>
        <begin position="31"/>
        <end position="212"/>
    </location>
</feature>
<proteinExistence type="predicted"/>
<dbReference type="EnsemblMetazoa" id="XM_030975783">
    <property type="protein sequence ID" value="XP_030831643"/>
    <property type="gene ID" value="LOC115920284"/>
</dbReference>
<dbReference type="Gene3D" id="1.20.5.320">
    <property type="entry name" value="6-Phosphogluconate Dehydrogenase, domain 3"/>
    <property type="match status" value="1"/>
</dbReference>
<evidence type="ECO:0000256" key="2">
    <source>
        <dbReference type="SAM" id="SignalP"/>
    </source>
</evidence>
<feature type="compositionally biased region" description="Pro residues" evidence="1">
    <location>
        <begin position="53"/>
        <end position="62"/>
    </location>
</feature>
<protein>
    <recommendedName>
        <fullName evidence="3">CTHRC1 C-terminal domain-containing protein</fullName>
    </recommendedName>
</protein>
<evidence type="ECO:0000313" key="5">
    <source>
        <dbReference type="Proteomes" id="UP000007110"/>
    </source>
</evidence>
<organism evidence="4 5">
    <name type="scientific">Strongylocentrotus purpuratus</name>
    <name type="common">Purple sea urchin</name>
    <dbReference type="NCBI Taxonomy" id="7668"/>
    <lineage>
        <taxon>Eukaryota</taxon>
        <taxon>Metazoa</taxon>
        <taxon>Echinodermata</taxon>
        <taxon>Eleutherozoa</taxon>
        <taxon>Echinozoa</taxon>
        <taxon>Echinoidea</taxon>
        <taxon>Euechinoidea</taxon>
        <taxon>Echinacea</taxon>
        <taxon>Camarodonta</taxon>
        <taxon>Echinidea</taxon>
        <taxon>Strongylocentrotidae</taxon>
        <taxon>Strongylocentrotus</taxon>
    </lineage>
</organism>
<sequence>MGARDWMGFSSWFRVALLLLCFAILRVVEGVEQAEVYKRQIVLEECSAGSPGPAGPPGPPGPDGESGAPSPVTTNWKQCSWSSVNDGRDSGLFKSCSFTKEYSDTAIYVSWSGNLRLSGSGTGCCRWYFAFDGVECSNPNKIEAVVYASGYNSYNLHRPRVMMGYCYGIGAGSVTVGFYVGQCSGYGTYDCYTGWISGSHIMIEEVTKSPYD</sequence>
<dbReference type="Pfam" id="PF25815">
    <property type="entry name" value="CTHRC1_C"/>
    <property type="match status" value="1"/>
</dbReference>
<reference evidence="4" key="2">
    <citation type="submission" date="2021-01" db="UniProtKB">
        <authorList>
            <consortium name="EnsemblMetazoa"/>
        </authorList>
    </citation>
    <scope>IDENTIFICATION</scope>
</reference>
<dbReference type="OMA" id="CCRWYIT"/>
<name>A0A7M7N7N1_STRPU</name>
<feature type="region of interest" description="Disordered" evidence="1">
    <location>
        <begin position="48"/>
        <end position="73"/>
    </location>
</feature>
<dbReference type="GeneID" id="115920284"/>
<dbReference type="InParanoid" id="A0A7M7N7N1"/>
<keyword evidence="2" id="KW-0732">Signal</keyword>
<dbReference type="RefSeq" id="XP_030831643.1">
    <property type="nucleotide sequence ID" value="XM_030975783.1"/>
</dbReference>
<keyword evidence="5" id="KW-1185">Reference proteome</keyword>
<dbReference type="OrthoDB" id="5985978at2759"/>